<dbReference type="RefSeq" id="WP_156561558.1">
    <property type="nucleotide sequence ID" value="NZ_CACRTV010000056.1"/>
</dbReference>
<dbReference type="AlphaFoldDB" id="A0A6N3ESG8"/>
<evidence type="ECO:0000256" key="1">
    <source>
        <dbReference type="SAM" id="MobiDB-lite"/>
    </source>
</evidence>
<organism evidence="3">
    <name type="scientific">Clostridium paraputrificum</name>
    <dbReference type="NCBI Taxonomy" id="29363"/>
    <lineage>
        <taxon>Bacteria</taxon>
        <taxon>Bacillati</taxon>
        <taxon>Bacillota</taxon>
        <taxon>Clostridia</taxon>
        <taxon>Eubacteriales</taxon>
        <taxon>Clostridiaceae</taxon>
        <taxon>Clostridium</taxon>
    </lineage>
</organism>
<sequence length="602" mass="65943">MKRKFLSLILTAAFTTSLVIMPAISTSATEKKTNSISALSEYENNYISNDFVKLWLSEDGEFAITATGGDPVNSNDNNKDLLFGYTNSEVLKFGSKSMEAFDSSWSDTSFEENHVKSTYNSTNGIKVLRELSLVKGLNSSYTDSISMKYTFVNNSSESKTFSFQTMLDTMLGSNDHTPFNVPGIGGFSTQKELNGNQVPNYWFAYDNLENPTIVSKYNFSNSSKPNKVQFTNWGSFTAGYDWDDNVDEDLSNGDSCVIMFWEDITLAPGESKTIDSSYGVSSLNTQISSDISVSVLNNDTIAANEDGTYPTYETTATVKNSGDISLNDVTSTIEIPEEYRDLLSIVGDATHNIGTLAPDQSANSDIQLKVAEGNYYDDINAYFNVIVNSDSTETKTVRQNVTIKANAERNITASLAGGENVSINPNEDNEYNPYKVDVTINNISEEDPDFNNEPNVHVDLEIPEEFKDDLTLLPLPVMGEEGEAEEDSPNHFITVAPGYGAGDGWNLAIKPSYEDRVITYNVKVTYGNEAPIVLTQTLNIKGLTPPPTPEIPEAPETPTTPEVKPSEPVKTGDPSNIAGLLIASMTSLGGVVALRKKYRPKH</sequence>
<gene>
    <name evidence="3" type="ORF">CPLFYP93_00035</name>
</gene>
<proteinExistence type="predicted"/>
<keyword evidence="2" id="KW-0732">Signal</keyword>
<evidence type="ECO:0000313" key="3">
    <source>
        <dbReference type="EMBL" id="VYU41523.1"/>
    </source>
</evidence>
<evidence type="ECO:0000256" key="2">
    <source>
        <dbReference type="SAM" id="SignalP"/>
    </source>
</evidence>
<name>A0A6N3ESG8_9CLOT</name>
<feature type="chain" id="PRO_5038940964" evidence="2">
    <location>
        <begin position="23"/>
        <end position="602"/>
    </location>
</feature>
<accession>A0A6N3ESG8</accession>
<feature type="compositionally biased region" description="Low complexity" evidence="1">
    <location>
        <begin position="554"/>
        <end position="568"/>
    </location>
</feature>
<protein>
    <submittedName>
        <fullName evidence="3">Uncharacterized protein</fullName>
    </submittedName>
</protein>
<dbReference type="EMBL" id="CACRTV010000056">
    <property type="protein sequence ID" value="VYU41523.1"/>
    <property type="molecule type" value="Genomic_DNA"/>
</dbReference>
<feature type="region of interest" description="Disordered" evidence="1">
    <location>
        <begin position="543"/>
        <end position="575"/>
    </location>
</feature>
<feature type="signal peptide" evidence="2">
    <location>
        <begin position="1"/>
        <end position="22"/>
    </location>
</feature>
<reference evidence="3" key="1">
    <citation type="submission" date="2019-11" db="EMBL/GenBank/DDBJ databases">
        <authorList>
            <person name="Feng L."/>
        </authorList>
    </citation>
    <scope>NUCLEOTIDE SEQUENCE</scope>
    <source>
        <strain evidence="3">CParaputrificumLFYP93</strain>
    </source>
</reference>